<evidence type="ECO:0000313" key="3">
    <source>
        <dbReference type="Proteomes" id="UP001328107"/>
    </source>
</evidence>
<proteinExistence type="predicted"/>
<accession>A0AAN4Z9R0</accession>
<dbReference type="AlphaFoldDB" id="A0AAN4Z9R0"/>
<dbReference type="Proteomes" id="UP001328107">
    <property type="component" value="Unassembled WGS sequence"/>
</dbReference>
<sequence length="255" mass="29406">VGTRSSPGLETEEIPSTSTHVQQNIRKRKTDVSPAQPLNKLAKTAEETPVGNVAKGKTVRKKKRLVGIERKPSMKMMKVAGGKKNETEQVEQQKPIREELLEKMSTMVGRKRLKYLKRQFASLKRDSRLLQKEYDSIGMKIQERKESNKVMRETIEQQRSLVPPIEKTTEEKRIRHQNNTTQLERLRIADKARSKKIKELQKRDGKMKSYIEGKRSNNRALLTESDILKEDNKRLNGNIVALFAITNLANFNLTM</sequence>
<dbReference type="EMBL" id="BTRK01000002">
    <property type="protein sequence ID" value="GMR37103.1"/>
    <property type="molecule type" value="Genomic_DNA"/>
</dbReference>
<comment type="caution">
    <text evidence="2">The sequence shown here is derived from an EMBL/GenBank/DDBJ whole genome shotgun (WGS) entry which is preliminary data.</text>
</comment>
<protein>
    <submittedName>
        <fullName evidence="2">Uncharacterized protein</fullName>
    </submittedName>
</protein>
<name>A0AAN4Z9R0_9BILA</name>
<feature type="region of interest" description="Disordered" evidence="1">
    <location>
        <begin position="1"/>
        <end position="61"/>
    </location>
</feature>
<evidence type="ECO:0000256" key="1">
    <source>
        <dbReference type="SAM" id="MobiDB-lite"/>
    </source>
</evidence>
<evidence type="ECO:0000313" key="2">
    <source>
        <dbReference type="EMBL" id="GMR37103.1"/>
    </source>
</evidence>
<keyword evidence="3" id="KW-1185">Reference proteome</keyword>
<feature type="non-terminal residue" evidence="2">
    <location>
        <position position="1"/>
    </location>
</feature>
<organism evidence="2 3">
    <name type="scientific">Pristionchus mayeri</name>
    <dbReference type="NCBI Taxonomy" id="1317129"/>
    <lineage>
        <taxon>Eukaryota</taxon>
        <taxon>Metazoa</taxon>
        <taxon>Ecdysozoa</taxon>
        <taxon>Nematoda</taxon>
        <taxon>Chromadorea</taxon>
        <taxon>Rhabditida</taxon>
        <taxon>Rhabditina</taxon>
        <taxon>Diplogasteromorpha</taxon>
        <taxon>Diplogasteroidea</taxon>
        <taxon>Neodiplogasteridae</taxon>
        <taxon>Pristionchus</taxon>
    </lineage>
</organism>
<gene>
    <name evidence="2" type="ORF">PMAYCL1PPCAC_07298</name>
</gene>
<reference evidence="3" key="1">
    <citation type="submission" date="2022-10" db="EMBL/GenBank/DDBJ databases">
        <title>Genome assembly of Pristionchus species.</title>
        <authorList>
            <person name="Yoshida K."/>
            <person name="Sommer R.J."/>
        </authorList>
    </citation>
    <scope>NUCLEOTIDE SEQUENCE [LARGE SCALE GENOMIC DNA]</scope>
    <source>
        <strain evidence="3">RS5460</strain>
    </source>
</reference>
<feature type="compositionally biased region" description="Polar residues" evidence="1">
    <location>
        <begin position="1"/>
        <end position="24"/>
    </location>
</feature>